<feature type="region of interest" description="Disordered" evidence="1">
    <location>
        <begin position="25"/>
        <end position="163"/>
    </location>
</feature>
<organism evidence="2 3">
    <name type="scientific">Streptomyces netropsis</name>
    <name type="common">Streptoverticillium netropsis</name>
    <dbReference type="NCBI Taxonomy" id="55404"/>
    <lineage>
        <taxon>Bacteria</taxon>
        <taxon>Bacillati</taxon>
        <taxon>Actinomycetota</taxon>
        <taxon>Actinomycetes</taxon>
        <taxon>Kitasatosporales</taxon>
        <taxon>Streptomycetaceae</taxon>
        <taxon>Streptomyces</taxon>
    </lineage>
</organism>
<accession>A0A7W7PJJ1</accession>
<evidence type="ECO:0000313" key="3">
    <source>
        <dbReference type="Proteomes" id="UP000556436"/>
    </source>
</evidence>
<dbReference type="AlphaFoldDB" id="A0A7W7PJJ1"/>
<reference evidence="2 3" key="1">
    <citation type="submission" date="2020-08" db="EMBL/GenBank/DDBJ databases">
        <title>Genomic Encyclopedia of Type Strains, Phase III (KMG-III): the genomes of soil and plant-associated and newly described type strains.</title>
        <authorList>
            <person name="Whitman W."/>
        </authorList>
    </citation>
    <scope>NUCLEOTIDE SEQUENCE [LARGE SCALE GENOMIC DNA]</scope>
    <source>
        <strain evidence="2 3">CECT 3265</strain>
    </source>
</reference>
<proteinExistence type="predicted"/>
<gene>
    <name evidence="2" type="ORF">FHS38_006917</name>
</gene>
<evidence type="ECO:0000256" key="1">
    <source>
        <dbReference type="SAM" id="MobiDB-lite"/>
    </source>
</evidence>
<feature type="compositionally biased region" description="Basic residues" evidence="1">
    <location>
        <begin position="232"/>
        <end position="250"/>
    </location>
</feature>
<feature type="region of interest" description="Disordered" evidence="1">
    <location>
        <begin position="194"/>
        <end position="287"/>
    </location>
</feature>
<dbReference type="Proteomes" id="UP000556436">
    <property type="component" value="Unassembled WGS sequence"/>
</dbReference>
<protein>
    <submittedName>
        <fullName evidence="2">Uncharacterized protein</fullName>
    </submittedName>
</protein>
<comment type="caution">
    <text evidence="2">The sequence shown here is derived from an EMBL/GenBank/DDBJ whole genome shotgun (WGS) entry which is preliminary data.</text>
</comment>
<dbReference type="EMBL" id="JACHJG010000026">
    <property type="protein sequence ID" value="MBB4890825.1"/>
    <property type="molecule type" value="Genomic_DNA"/>
</dbReference>
<name>A0A7W7PJJ1_STRNE</name>
<evidence type="ECO:0000313" key="2">
    <source>
        <dbReference type="EMBL" id="MBB4890825.1"/>
    </source>
</evidence>
<keyword evidence="3" id="KW-1185">Reference proteome</keyword>
<sequence>MVQVGLRQGEGGVCRGHPGQRHWWCRSGNATDGDGGGLGEFRRPATAVPGEDVGGLPAAFLQTPGNRPAWYRIGDGPSPQGIDSDVGLGSPPGHRSTTTPPGRETGRRHPTTNPPPQHRRQDHFPSFATKTPGRNNAFDIGSRNGHEARARPLRRSQCPPRSVHVPDHQVLRLPISRPLNTIPAAWERGAELTSATAEHWATSRRTPPPRACRYRQHRQPPPSRDGGEPAGRSRRSRQHRRSCGPSRGRRPGHDTHRGCPACWRRHRRTGPSPVGVSKRPRTGCVSRIPRPDALATVRSPGVASGTRPLGVPKHSGCHRRVRAGWPCAPGEAEDFSPPRHAACHRRRVCGLVAAVRLQRLSAR</sequence>